<proteinExistence type="predicted"/>
<reference evidence="2 3" key="1">
    <citation type="submission" date="2022-10" db="EMBL/GenBank/DDBJ databases">
        <title>Description of Fervidibacillus gen. nov. in the family Fervidibacillaceae fam. nov. with two species, Fervidibacillus albus sp. nov., and Fervidibacillus halotolerans sp. nov., isolated from tidal flat sediments.</title>
        <authorList>
            <person name="Kwon K.K."/>
            <person name="Yang S.-H."/>
        </authorList>
    </citation>
    <scope>NUCLEOTIDE SEQUENCE [LARGE SCALE GENOMIC DNA]</scope>
    <source>
        <strain evidence="2 3">DSM 23332</strain>
    </source>
</reference>
<evidence type="ECO:0000256" key="1">
    <source>
        <dbReference type="SAM" id="Phobius"/>
    </source>
</evidence>
<keyword evidence="1" id="KW-0812">Transmembrane</keyword>
<keyword evidence="1" id="KW-0472">Membrane</keyword>
<name>A0ABT2WCB6_9BACI</name>
<sequence>MFNKLKSLPKQVNILVGICLILLSGIFPFDSWSGMFLRGSILFVAILFIVAAAEKNKAE</sequence>
<dbReference type="EMBL" id="JAOUSE010000004">
    <property type="protein sequence ID" value="MCU9593320.1"/>
    <property type="molecule type" value="Genomic_DNA"/>
</dbReference>
<keyword evidence="3" id="KW-1185">Reference proteome</keyword>
<comment type="caution">
    <text evidence="2">The sequence shown here is derived from an EMBL/GenBank/DDBJ whole genome shotgun (WGS) entry which is preliminary data.</text>
</comment>
<accession>A0ABT2WCB6</accession>
<dbReference type="RefSeq" id="WP_173658095.1">
    <property type="nucleotide sequence ID" value="NZ_JAOUSE010000004.1"/>
</dbReference>
<feature type="transmembrane region" description="Helical" evidence="1">
    <location>
        <begin position="35"/>
        <end position="53"/>
    </location>
</feature>
<dbReference type="Proteomes" id="UP001208656">
    <property type="component" value="Unassembled WGS sequence"/>
</dbReference>
<gene>
    <name evidence="2" type="ORF">OEV82_02470</name>
</gene>
<protein>
    <submittedName>
        <fullName evidence="2">Uncharacterized protein</fullName>
    </submittedName>
</protein>
<organism evidence="2 3">
    <name type="scientific">Pallidibacillus thermolactis</name>
    <dbReference type="NCBI Taxonomy" id="251051"/>
    <lineage>
        <taxon>Bacteria</taxon>
        <taxon>Bacillati</taxon>
        <taxon>Bacillota</taxon>
        <taxon>Bacilli</taxon>
        <taxon>Bacillales</taxon>
        <taxon>Bacillaceae</taxon>
        <taxon>Pallidibacillus</taxon>
    </lineage>
</organism>
<evidence type="ECO:0000313" key="2">
    <source>
        <dbReference type="EMBL" id="MCU9593320.1"/>
    </source>
</evidence>
<feature type="transmembrane region" description="Helical" evidence="1">
    <location>
        <begin position="12"/>
        <end position="29"/>
    </location>
</feature>
<evidence type="ECO:0000313" key="3">
    <source>
        <dbReference type="Proteomes" id="UP001208656"/>
    </source>
</evidence>
<keyword evidence="1" id="KW-1133">Transmembrane helix</keyword>